<dbReference type="OMA" id="PKHRRMG"/>
<sequence>MGCILGLRVSPTHRRMGIGFQLMNSVEEWLLRKGAQYTFLATERNNTASTNLFTSKCNYVNISSLIIFVQPICSSAKHLLPQNIKIEKLHVDQAISLYENKLRTKDISPTDMDVILKEKLSLGTWVCYFEEQGWINLDGEGNNKGTITKTQSSWVIFSMWNNCEPYKLHIRKSHPLRYFHATLNHAREKIFSCLKMPQSKVSVQSSLGFLFLYGIHGEGEQLGELMNSVWNFALGLGQNVKDSKLIITELGQCDPLIKHVPDNPSISRIHDLWYAKSLSSHHPDDQDALLMKGPLGNVFVDPREF</sequence>
<evidence type="ECO:0000259" key="1">
    <source>
        <dbReference type="PROSITE" id="PS51186"/>
    </source>
</evidence>
<evidence type="ECO:0000313" key="2">
    <source>
        <dbReference type="EMBL" id="PRQ39411.1"/>
    </source>
</evidence>
<comment type="caution">
    <text evidence="2">The sequence shown here is derived from an EMBL/GenBank/DDBJ whole genome shotgun (WGS) entry which is preliminary data.</text>
</comment>
<dbReference type="SUPFAM" id="SSF55729">
    <property type="entry name" value="Acyl-CoA N-acyltransferases (Nat)"/>
    <property type="match status" value="1"/>
</dbReference>
<keyword evidence="3" id="KW-1185">Reference proteome</keyword>
<dbReference type="Pfam" id="PF00583">
    <property type="entry name" value="Acetyltransf_1"/>
    <property type="match status" value="1"/>
</dbReference>
<dbReference type="PROSITE" id="PS51186">
    <property type="entry name" value="GNAT"/>
    <property type="match status" value="1"/>
</dbReference>
<reference evidence="2 3" key="1">
    <citation type="journal article" date="2018" name="Nat. Genet.">
        <title>The Rosa genome provides new insights in the design of modern roses.</title>
        <authorList>
            <person name="Bendahmane M."/>
        </authorList>
    </citation>
    <scope>NUCLEOTIDE SEQUENCE [LARGE SCALE GENOMIC DNA]</scope>
    <source>
        <strain evidence="3">cv. Old Blush</strain>
    </source>
</reference>
<name>A0A2P6QZ06_ROSCH</name>
<dbReference type="Proteomes" id="UP000238479">
    <property type="component" value="Chromosome 4"/>
</dbReference>
<dbReference type="Gramene" id="PRQ39411">
    <property type="protein sequence ID" value="PRQ39411"/>
    <property type="gene ID" value="RchiOBHm_Chr4g0424871"/>
</dbReference>
<gene>
    <name evidence="2" type="ORF">RchiOBHm_Chr4g0424871</name>
</gene>
<dbReference type="EMBL" id="PDCK01000042">
    <property type="protein sequence ID" value="PRQ39411.1"/>
    <property type="molecule type" value="Genomic_DNA"/>
</dbReference>
<dbReference type="PANTHER" id="PTHR47370">
    <property type="entry name" value="ACYL-COA N-ACYLTRANSFERASES (NAT) SUPERFAMILY PROTEIN"/>
    <property type="match status" value="1"/>
</dbReference>
<dbReference type="InterPro" id="IPR000182">
    <property type="entry name" value="GNAT_dom"/>
</dbReference>
<organism evidence="2 3">
    <name type="scientific">Rosa chinensis</name>
    <name type="common">China rose</name>
    <dbReference type="NCBI Taxonomy" id="74649"/>
    <lineage>
        <taxon>Eukaryota</taxon>
        <taxon>Viridiplantae</taxon>
        <taxon>Streptophyta</taxon>
        <taxon>Embryophyta</taxon>
        <taxon>Tracheophyta</taxon>
        <taxon>Spermatophyta</taxon>
        <taxon>Magnoliopsida</taxon>
        <taxon>eudicotyledons</taxon>
        <taxon>Gunneridae</taxon>
        <taxon>Pentapetalae</taxon>
        <taxon>rosids</taxon>
        <taxon>fabids</taxon>
        <taxon>Rosales</taxon>
        <taxon>Rosaceae</taxon>
        <taxon>Rosoideae</taxon>
        <taxon>Rosoideae incertae sedis</taxon>
        <taxon>Rosa</taxon>
    </lineage>
</organism>
<dbReference type="CDD" id="cd04301">
    <property type="entry name" value="NAT_SF"/>
    <property type="match status" value="1"/>
</dbReference>
<dbReference type="PANTHER" id="PTHR47370:SF4">
    <property type="entry name" value="N-ACETYLTRANSFERASE HLS1-LIKE-RELATED"/>
    <property type="match status" value="1"/>
</dbReference>
<dbReference type="STRING" id="74649.A0A2P6QZ06"/>
<proteinExistence type="predicted"/>
<dbReference type="InterPro" id="IPR016181">
    <property type="entry name" value="Acyl_CoA_acyltransferase"/>
</dbReference>
<evidence type="ECO:0000313" key="3">
    <source>
        <dbReference type="Proteomes" id="UP000238479"/>
    </source>
</evidence>
<dbReference type="GO" id="GO:0016747">
    <property type="term" value="F:acyltransferase activity, transferring groups other than amino-acyl groups"/>
    <property type="evidence" value="ECO:0007669"/>
    <property type="project" value="InterPro"/>
</dbReference>
<feature type="domain" description="N-acetyltransferase" evidence="1">
    <location>
        <begin position="1"/>
        <end position="121"/>
    </location>
</feature>
<dbReference type="InterPro" id="IPR052810">
    <property type="entry name" value="Plant_NAT"/>
</dbReference>
<dbReference type="AlphaFoldDB" id="A0A2P6QZ06"/>
<accession>A0A2P6QZ06</accession>
<protein>
    <submittedName>
        <fullName evidence="2">Putative transcription regulator GNAT family</fullName>
    </submittedName>
</protein>
<dbReference type="Gene3D" id="3.40.630.30">
    <property type="match status" value="1"/>
</dbReference>